<evidence type="ECO:0000256" key="1">
    <source>
        <dbReference type="ARBA" id="ARBA00004429"/>
    </source>
</evidence>
<dbReference type="CDD" id="cd06261">
    <property type="entry name" value="TM_PBP2"/>
    <property type="match status" value="1"/>
</dbReference>
<organism evidence="10 11">
    <name type="scientific">Agrobacterium genomosp. 13 str. CFBP 6927</name>
    <dbReference type="NCBI Taxonomy" id="1183428"/>
    <lineage>
        <taxon>Bacteria</taxon>
        <taxon>Pseudomonadati</taxon>
        <taxon>Pseudomonadota</taxon>
        <taxon>Alphaproteobacteria</taxon>
        <taxon>Hyphomicrobiales</taxon>
        <taxon>Rhizobiaceae</taxon>
        <taxon>Rhizobium/Agrobacterium group</taxon>
        <taxon>Agrobacterium</taxon>
        <taxon>Agrobacterium tumefaciens complex</taxon>
    </lineage>
</organism>
<feature type="transmembrane region" description="Helical" evidence="8">
    <location>
        <begin position="152"/>
        <end position="176"/>
    </location>
</feature>
<dbReference type="PROSITE" id="PS50928">
    <property type="entry name" value="ABC_TM1"/>
    <property type="match status" value="1"/>
</dbReference>
<gene>
    <name evidence="10" type="primary">aapM</name>
    <name evidence="10" type="ORF">AGR13a_Lc110295</name>
</gene>
<comment type="caution">
    <text evidence="10">The sequence shown here is derived from an EMBL/GenBank/DDBJ whole genome shotgun (WGS) entry which is preliminary data.</text>
</comment>
<evidence type="ECO:0000313" key="11">
    <source>
        <dbReference type="Proteomes" id="UP000191812"/>
    </source>
</evidence>
<dbReference type="Gene3D" id="1.10.3720.10">
    <property type="entry name" value="MetI-like"/>
    <property type="match status" value="1"/>
</dbReference>
<dbReference type="PANTHER" id="PTHR30614:SF41">
    <property type="entry name" value="INNER MEMBRANE AMINO-ACID ABC TRANSPORTER PERMEASE PROTEIN YHDY"/>
    <property type="match status" value="1"/>
</dbReference>
<feature type="transmembrane region" description="Helical" evidence="8">
    <location>
        <begin position="285"/>
        <end position="307"/>
    </location>
</feature>
<keyword evidence="7 8" id="KW-0472">Membrane</keyword>
<comment type="similarity">
    <text evidence="2">Belongs to the binding-protein-dependent transport system permease family. HisMQ subfamily.</text>
</comment>
<evidence type="ECO:0000256" key="6">
    <source>
        <dbReference type="ARBA" id="ARBA00022989"/>
    </source>
</evidence>
<evidence type="ECO:0000256" key="4">
    <source>
        <dbReference type="ARBA" id="ARBA00022475"/>
    </source>
</evidence>
<proteinExistence type="inferred from homology"/>
<dbReference type="EMBL" id="FBWH01000037">
    <property type="protein sequence ID" value="CUX51744.1"/>
    <property type="molecule type" value="Genomic_DNA"/>
</dbReference>
<reference evidence="10 11" key="1">
    <citation type="submission" date="2016-01" db="EMBL/GenBank/DDBJ databases">
        <authorList>
            <person name="Regsiter A."/>
            <person name="william w."/>
        </authorList>
    </citation>
    <scope>NUCLEOTIDE SEQUENCE [LARGE SCALE GENOMIC DNA]</scope>
    <source>
        <strain evidence="10 11">CFBP 6927</strain>
    </source>
</reference>
<dbReference type="InterPro" id="IPR035906">
    <property type="entry name" value="MetI-like_sf"/>
</dbReference>
<feature type="domain" description="ABC transmembrane type-1" evidence="9">
    <location>
        <begin position="152"/>
        <end position="341"/>
    </location>
</feature>
<dbReference type="InterPro" id="IPR010065">
    <property type="entry name" value="AA_ABC_transptr_permease_3TM"/>
</dbReference>
<feature type="transmembrane region" description="Helical" evidence="8">
    <location>
        <begin position="20"/>
        <end position="45"/>
    </location>
</feature>
<dbReference type="Pfam" id="PF00528">
    <property type="entry name" value="BPD_transp_1"/>
    <property type="match status" value="1"/>
</dbReference>
<feature type="transmembrane region" description="Helical" evidence="8">
    <location>
        <begin position="327"/>
        <end position="346"/>
    </location>
</feature>
<comment type="subcellular location">
    <subcellularLocation>
        <location evidence="1">Cell inner membrane</location>
        <topology evidence="1">Multi-pass membrane protein</topology>
    </subcellularLocation>
    <subcellularLocation>
        <location evidence="8">Cell membrane</location>
        <topology evidence="8">Multi-pass membrane protein</topology>
    </subcellularLocation>
</comment>
<dbReference type="InterPro" id="IPR043429">
    <property type="entry name" value="ArtM/GltK/GlnP/TcyL/YhdX-like"/>
</dbReference>
<evidence type="ECO:0000313" key="10">
    <source>
        <dbReference type="EMBL" id="CUX51744.1"/>
    </source>
</evidence>
<dbReference type="PANTHER" id="PTHR30614">
    <property type="entry name" value="MEMBRANE COMPONENT OF AMINO ACID ABC TRANSPORTER"/>
    <property type="match status" value="1"/>
</dbReference>
<dbReference type="SUPFAM" id="SSF161098">
    <property type="entry name" value="MetI-like"/>
    <property type="match status" value="1"/>
</dbReference>
<feature type="transmembrane region" description="Helical" evidence="8">
    <location>
        <begin position="223"/>
        <end position="242"/>
    </location>
</feature>
<evidence type="ECO:0000256" key="8">
    <source>
        <dbReference type="RuleBase" id="RU363032"/>
    </source>
</evidence>
<name>A0ABM9VJZ3_9HYPH</name>
<feature type="transmembrane region" description="Helical" evidence="8">
    <location>
        <begin position="188"/>
        <end position="211"/>
    </location>
</feature>
<keyword evidence="11" id="KW-1185">Reference proteome</keyword>
<keyword evidence="6 8" id="KW-1133">Transmembrane helix</keyword>
<evidence type="ECO:0000259" key="9">
    <source>
        <dbReference type="PROSITE" id="PS50928"/>
    </source>
</evidence>
<dbReference type="NCBIfam" id="TIGR01726">
    <property type="entry name" value="HEQRo_perm_3TM"/>
    <property type="match status" value="1"/>
</dbReference>
<sequence length="357" mass="39099">MSKPAENISRQPVQGRLGKLRTGLFGTIANSAITLLTLAALGWLLPPFFRWALFDATWSGTSADCAARDGACWAFIAAKLRFILFAFYPPELQWRPALVVVILAVLLVTSALPRFWRRELLLVWPIAVLVSWMLLTGSFGSSPVPSNQWGGLPVTLFVWAVCFAAATPIAILLALARRSNLGGLRTLSVVYIEVMRGTPMVAILYIAMLILPMALPEAQFDKMIRAMIMITLFWAAYIAEVVRAGLQAIPSGQQEAATALGIGYWRTMHLVVLPQALRIVIPGMVNLAIGFLLATSLLAVIGVFDLLNAARAAATDPGWLGFYNEAYLLVALVYFAICFGASRYSLWLERLLRKSPT</sequence>
<evidence type="ECO:0000256" key="7">
    <source>
        <dbReference type="ARBA" id="ARBA00023136"/>
    </source>
</evidence>
<dbReference type="InterPro" id="IPR000515">
    <property type="entry name" value="MetI-like"/>
</dbReference>
<feature type="transmembrane region" description="Helical" evidence="8">
    <location>
        <begin position="94"/>
        <end position="113"/>
    </location>
</feature>
<evidence type="ECO:0000256" key="2">
    <source>
        <dbReference type="ARBA" id="ARBA00010072"/>
    </source>
</evidence>
<keyword evidence="4" id="KW-1003">Cell membrane</keyword>
<evidence type="ECO:0000256" key="3">
    <source>
        <dbReference type="ARBA" id="ARBA00022448"/>
    </source>
</evidence>
<keyword evidence="5 8" id="KW-0812">Transmembrane</keyword>
<feature type="transmembrane region" description="Helical" evidence="8">
    <location>
        <begin position="120"/>
        <end position="140"/>
    </location>
</feature>
<evidence type="ECO:0000256" key="5">
    <source>
        <dbReference type="ARBA" id="ARBA00022692"/>
    </source>
</evidence>
<accession>A0ABM9VJZ3</accession>
<dbReference type="Proteomes" id="UP000191812">
    <property type="component" value="Unassembled WGS sequence"/>
</dbReference>
<dbReference type="RefSeq" id="WP_080839610.1">
    <property type="nucleotide sequence ID" value="NZ_LT009757.1"/>
</dbReference>
<protein>
    <submittedName>
        <fullName evidence="10">Amino-acid transporter subunit membrane component of ABC superfamily</fullName>
    </submittedName>
</protein>
<keyword evidence="3 8" id="KW-0813">Transport</keyword>